<feature type="transmembrane region" description="Helical" evidence="1">
    <location>
        <begin position="396"/>
        <end position="414"/>
    </location>
</feature>
<evidence type="ECO:0000313" key="3">
    <source>
        <dbReference type="EMBL" id="TGC09707.1"/>
    </source>
</evidence>
<dbReference type="NCBIfam" id="TIGR01451">
    <property type="entry name" value="B_ant_repeat"/>
    <property type="match status" value="2"/>
</dbReference>
<feature type="domain" description="DUF11" evidence="2">
    <location>
        <begin position="264"/>
        <end position="359"/>
    </location>
</feature>
<dbReference type="PANTHER" id="PTHR12861">
    <property type="entry name" value="TRANSLOCON-ASSOCIATED PROTEIN, BETA SUBUNIT PRECURSOR TRAP-BETA SIGNAL SEQUENCE RECEPTOR BETA SUBUNIT"/>
    <property type="match status" value="1"/>
</dbReference>
<dbReference type="InterPro" id="IPR013783">
    <property type="entry name" value="Ig-like_fold"/>
</dbReference>
<keyword evidence="1" id="KW-0472">Membrane</keyword>
<keyword evidence="4" id="KW-1185">Reference proteome</keyword>
<feature type="domain" description="DUF11" evidence="2">
    <location>
        <begin position="143"/>
        <end position="229"/>
    </location>
</feature>
<keyword evidence="1" id="KW-1133">Transmembrane helix</keyword>
<sequence>MVHFGKTLTLASLFLFLMLISVGGASGKILYNDTIEQGDGFQINDYVIDVAEVFPGQDSVIIQVYEGDTKDPKYDKLISVGGSYKFKIEGEDVEITAISVHSGVVPRAKLAITITDDDFINSKTLGVVNGGHSEAELSSTPVLAISKSVDKSNINVGDIIRVTVTVENTGDGDAHDVIFSDPNQERFILIDDILGSPGRIDVSTSDAVKKIYVYDLKATEAGTFSLNPTTAIFTNSVGDSFPQASSNRPAVTVSGSSLMKNATLDVTMEVDRYTIDRNKDLQGTVRIKNTGNAPASAVTVGIIVPEGLEYVSGDSGIEEISGVPTIYMESFGVQQEKEIIFKLKAAEEGTYTLSADSSYLFSNGVDSEMQEVSSSTVTKSVYVTKGKYDHLFEQPIYVYLIPLLLIGVIASWVYHRHKQYKF</sequence>
<dbReference type="Proteomes" id="UP000297295">
    <property type="component" value="Unassembled WGS sequence"/>
</dbReference>
<dbReference type="PANTHER" id="PTHR12861:SF3">
    <property type="entry name" value="TRANSLOCON-ASSOCIATED PROTEIN SUBUNIT BETA"/>
    <property type="match status" value="1"/>
</dbReference>
<evidence type="ECO:0000259" key="2">
    <source>
        <dbReference type="Pfam" id="PF01345"/>
    </source>
</evidence>
<accession>A0A4E0Q643</accession>
<reference evidence="3 4" key="1">
    <citation type="submission" date="2017-11" db="EMBL/GenBank/DDBJ databases">
        <title>Isolation and Characterization of Methanogenic Archaea from Saline Meromictic Lake at Siberia.</title>
        <authorList>
            <person name="Shen Y."/>
            <person name="Huang H.-H."/>
            <person name="Lai M.-C."/>
            <person name="Chen S.-C."/>
        </authorList>
    </citation>
    <scope>NUCLEOTIDE SEQUENCE [LARGE SCALE GENOMIC DNA]</scope>
    <source>
        <strain evidence="3 4">SY-01</strain>
    </source>
</reference>
<keyword evidence="1" id="KW-0812">Transmembrane</keyword>
<dbReference type="InterPro" id="IPR047589">
    <property type="entry name" value="DUF11_rpt"/>
</dbReference>
<protein>
    <recommendedName>
        <fullName evidence="2">DUF11 domain-containing protein</fullName>
    </recommendedName>
</protein>
<dbReference type="Gene3D" id="2.60.40.10">
    <property type="entry name" value="Immunoglobulins"/>
    <property type="match status" value="2"/>
</dbReference>
<evidence type="ECO:0000256" key="1">
    <source>
        <dbReference type="SAM" id="Phobius"/>
    </source>
</evidence>
<proteinExistence type="predicted"/>
<organism evidence="3 4">
    <name type="scientific">Methanolobus halotolerans</name>
    <dbReference type="NCBI Taxonomy" id="2052935"/>
    <lineage>
        <taxon>Archaea</taxon>
        <taxon>Methanobacteriati</taxon>
        <taxon>Methanobacteriota</taxon>
        <taxon>Stenosarchaea group</taxon>
        <taxon>Methanomicrobia</taxon>
        <taxon>Methanosarcinales</taxon>
        <taxon>Methanosarcinaceae</taxon>
        <taxon>Methanolobus</taxon>
    </lineage>
</organism>
<comment type="caution">
    <text evidence="3">The sequence shown here is derived from an EMBL/GenBank/DDBJ whole genome shotgun (WGS) entry which is preliminary data.</text>
</comment>
<dbReference type="InterPro" id="IPR001434">
    <property type="entry name" value="OmcB-like_DUF11"/>
</dbReference>
<dbReference type="Pfam" id="PF01345">
    <property type="entry name" value="DUF11"/>
    <property type="match status" value="2"/>
</dbReference>
<dbReference type="EMBL" id="PGGK01000004">
    <property type="protein sequence ID" value="TGC09707.1"/>
    <property type="molecule type" value="Genomic_DNA"/>
</dbReference>
<dbReference type="AlphaFoldDB" id="A0A4E0Q643"/>
<evidence type="ECO:0000313" key="4">
    <source>
        <dbReference type="Proteomes" id="UP000297295"/>
    </source>
</evidence>
<name>A0A4E0Q643_9EURY</name>
<gene>
    <name evidence="3" type="ORF">CUN85_04920</name>
</gene>